<dbReference type="Proteomes" id="UP000494206">
    <property type="component" value="Unassembled WGS sequence"/>
</dbReference>
<dbReference type="GO" id="GO:0020037">
    <property type="term" value="F:heme binding"/>
    <property type="evidence" value="ECO:0007669"/>
    <property type="project" value="InterPro"/>
</dbReference>
<comment type="caution">
    <text evidence="8">The sequence shown here is derived from an EMBL/GenBank/DDBJ whole genome shotgun (WGS) entry which is preliminary data.</text>
</comment>
<dbReference type="AlphaFoldDB" id="A0A8S1ELX2"/>
<evidence type="ECO:0000256" key="7">
    <source>
        <dbReference type="RuleBase" id="RU000461"/>
    </source>
</evidence>
<dbReference type="Pfam" id="PF00067">
    <property type="entry name" value="p450"/>
    <property type="match status" value="1"/>
</dbReference>
<organism evidence="8 9">
    <name type="scientific">Caenorhabditis bovis</name>
    <dbReference type="NCBI Taxonomy" id="2654633"/>
    <lineage>
        <taxon>Eukaryota</taxon>
        <taxon>Metazoa</taxon>
        <taxon>Ecdysozoa</taxon>
        <taxon>Nematoda</taxon>
        <taxon>Chromadorea</taxon>
        <taxon>Rhabditida</taxon>
        <taxon>Rhabditina</taxon>
        <taxon>Rhabditomorpha</taxon>
        <taxon>Rhabditoidea</taxon>
        <taxon>Rhabditidae</taxon>
        <taxon>Peloderinae</taxon>
        <taxon>Caenorhabditis</taxon>
    </lineage>
</organism>
<comment type="similarity">
    <text evidence="2 7">Belongs to the cytochrome P450 family.</text>
</comment>
<reference evidence="8 9" key="1">
    <citation type="submission" date="2020-04" db="EMBL/GenBank/DDBJ databases">
        <authorList>
            <person name="Laetsch R D."/>
            <person name="Stevens L."/>
            <person name="Kumar S."/>
            <person name="Blaxter L. M."/>
        </authorList>
    </citation>
    <scope>NUCLEOTIDE SEQUENCE [LARGE SCALE GENOMIC DNA]</scope>
</reference>
<keyword evidence="3 6" id="KW-0349">Heme</keyword>
<dbReference type="InterPro" id="IPR017972">
    <property type="entry name" value="Cyt_P450_CS"/>
</dbReference>
<evidence type="ECO:0000256" key="3">
    <source>
        <dbReference type="ARBA" id="ARBA00022617"/>
    </source>
</evidence>
<evidence type="ECO:0000256" key="4">
    <source>
        <dbReference type="ARBA" id="ARBA00023004"/>
    </source>
</evidence>
<dbReference type="CDD" id="cd20628">
    <property type="entry name" value="CYP4"/>
    <property type="match status" value="1"/>
</dbReference>
<dbReference type="PRINTS" id="PR00463">
    <property type="entry name" value="EP450I"/>
</dbReference>
<comment type="cofactor">
    <cofactor evidence="1 6">
        <name>heme</name>
        <dbReference type="ChEBI" id="CHEBI:30413"/>
    </cofactor>
</comment>
<dbReference type="InterPro" id="IPR002401">
    <property type="entry name" value="Cyt_P450_E_grp-I"/>
</dbReference>
<dbReference type="PROSITE" id="PS00086">
    <property type="entry name" value="CYTOCHROME_P450"/>
    <property type="match status" value="1"/>
</dbReference>
<feature type="binding site" description="axial binding residue" evidence="6">
    <location>
        <position position="438"/>
    </location>
    <ligand>
        <name>heme</name>
        <dbReference type="ChEBI" id="CHEBI:30413"/>
    </ligand>
    <ligandPart>
        <name>Fe</name>
        <dbReference type="ChEBI" id="CHEBI:18248"/>
    </ligandPart>
</feature>
<dbReference type="InterPro" id="IPR036396">
    <property type="entry name" value="Cyt_P450_sf"/>
</dbReference>
<accession>A0A8S1ELX2</accession>
<keyword evidence="7" id="KW-0560">Oxidoreductase</keyword>
<evidence type="ECO:0000313" key="9">
    <source>
        <dbReference type="Proteomes" id="UP000494206"/>
    </source>
</evidence>
<keyword evidence="6 7" id="KW-0479">Metal-binding</keyword>
<dbReference type="GO" id="GO:0005506">
    <property type="term" value="F:iron ion binding"/>
    <property type="evidence" value="ECO:0007669"/>
    <property type="project" value="InterPro"/>
</dbReference>
<dbReference type="InterPro" id="IPR050196">
    <property type="entry name" value="Cytochrome_P450_Monoox"/>
</dbReference>
<dbReference type="EMBL" id="CADEPM010000001">
    <property type="protein sequence ID" value="CAB3398789.1"/>
    <property type="molecule type" value="Genomic_DNA"/>
</dbReference>
<evidence type="ECO:0000256" key="1">
    <source>
        <dbReference type="ARBA" id="ARBA00001971"/>
    </source>
</evidence>
<dbReference type="OrthoDB" id="1470350at2759"/>
<keyword evidence="9" id="KW-1185">Reference proteome</keyword>
<evidence type="ECO:0000313" key="8">
    <source>
        <dbReference type="EMBL" id="CAB3398789.1"/>
    </source>
</evidence>
<dbReference type="GO" id="GO:0016705">
    <property type="term" value="F:oxidoreductase activity, acting on paired donors, with incorporation or reduction of molecular oxygen"/>
    <property type="evidence" value="ECO:0007669"/>
    <property type="project" value="InterPro"/>
</dbReference>
<name>A0A8S1ELX2_9PELO</name>
<sequence length="492" mass="56521">MIAFWLILTGFAIFFASYFDFLRKLAVFYKYGERIPGPKAHPILGNVRLFQGKSPAELYDTFLNLCQEAMARGDNLIRFQICGKLSVWPLNGKCLAPILDSTTELDKGEEYGFLKPWLGEGVILLGYGEKLKARRKLLNPSFHFSKLHEFLNVFNDEAERLVRKLEKAADADATVDMFPVFQQTTLNIIGEAVMGIRMEANHEYANAIDGYLKMTMEYMHTPHMWSPILFWLLGYKKKRDALLTTMQTFTERVIAERMRELDAIGGLDECPTNFLDMLLRMRESNALTPREMAVEVDVFFFAGHDTTSISLSWSCWLLAHHRDVQQRVYEELERVCRDGCLRSETIARLAYLDRVLKESKRMFPPVPSVQRKLRSNLIIDGYVIPAEASVNISPMAVHRNPSIYSNPDKFDPDRFLPDAIARRHPYDYIPFSAGLRNCIGQKFAQIEEKVLIAHIVRNFEIVPMLGFEATKPGFEIVAKPSNGIPVRFVRRE</sequence>
<gene>
    <name evidence="8" type="ORF">CBOVIS_LOCUS2027</name>
</gene>
<evidence type="ECO:0000256" key="2">
    <source>
        <dbReference type="ARBA" id="ARBA00010617"/>
    </source>
</evidence>
<dbReference type="SUPFAM" id="SSF48264">
    <property type="entry name" value="Cytochrome P450"/>
    <property type="match status" value="1"/>
</dbReference>
<evidence type="ECO:0000256" key="6">
    <source>
        <dbReference type="PIRSR" id="PIRSR602401-1"/>
    </source>
</evidence>
<dbReference type="GO" id="GO:0004497">
    <property type="term" value="F:monooxygenase activity"/>
    <property type="evidence" value="ECO:0007669"/>
    <property type="project" value="UniProtKB-KW"/>
</dbReference>
<dbReference type="Gene3D" id="1.10.630.10">
    <property type="entry name" value="Cytochrome P450"/>
    <property type="match status" value="1"/>
</dbReference>
<evidence type="ECO:0008006" key="10">
    <source>
        <dbReference type="Google" id="ProtNLM"/>
    </source>
</evidence>
<protein>
    <recommendedName>
        <fullName evidence="10">Cytochrome P450</fullName>
    </recommendedName>
</protein>
<proteinExistence type="inferred from homology"/>
<evidence type="ECO:0000256" key="5">
    <source>
        <dbReference type="ARBA" id="ARBA00023033"/>
    </source>
</evidence>
<dbReference type="PANTHER" id="PTHR24291">
    <property type="entry name" value="CYTOCHROME P450 FAMILY 4"/>
    <property type="match status" value="1"/>
</dbReference>
<dbReference type="InterPro" id="IPR001128">
    <property type="entry name" value="Cyt_P450"/>
</dbReference>
<dbReference type="PANTHER" id="PTHR24291:SF130">
    <property type="entry name" value="CYTOCHROME P450 FAMILY"/>
    <property type="match status" value="1"/>
</dbReference>
<keyword evidence="5 7" id="KW-0503">Monooxygenase</keyword>
<dbReference type="PRINTS" id="PR00385">
    <property type="entry name" value="P450"/>
</dbReference>
<keyword evidence="4 6" id="KW-0408">Iron</keyword>